<dbReference type="AlphaFoldDB" id="A0A1Y1VRE4"/>
<dbReference type="RefSeq" id="XP_040738998.1">
    <property type="nucleotide sequence ID" value="XM_040889042.1"/>
</dbReference>
<keyword evidence="2" id="KW-1185">Reference proteome</keyword>
<name>A0A1Y1VRE4_9FUNG</name>
<sequence>MSEYWTAFPCDFAESVNFICGNCNAVFSEMLTLNTHCDQCCPCAPAAMQETSRRTALKRLLWFP</sequence>
<protein>
    <submittedName>
        <fullName evidence="1">Uncharacterized protein</fullName>
    </submittedName>
</protein>
<accession>A0A1Y1VRE4</accession>
<comment type="caution">
    <text evidence="1">The sequence shown here is derived from an EMBL/GenBank/DDBJ whole genome shotgun (WGS) entry which is preliminary data.</text>
</comment>
<dbReference type="Proteomes" id="UP000193922">
    <property type="component" value="Unassembled WGS sequence"/>
</dbReference>
<dbReference type="GeneID" id="63805690"/>
<reference evidence="1 2" key="1">
    <citation type="submission" date="2016-07" db="EMBL/GenBank/DDBJ databases">
        <title>Pervasive Adenine N6-methylation of Active Genes in Fungi.</title>
        <authorList>
            <consortium name="DOE Joint Genome Institute"/>
            <person name="Mondo S.J."/>
            <person name="Dannebaum R.O."/>
            <person name="Kuo R.C."/>
            <person name="Labutti K."/>
            <person name="Haridas S."/>
            <person name="Kuo A."/>
            <person name="Salamov A."/>
            <person name="Ahrendt S.R."/>
            <person name="Lipzen A."/>
            <person name="Sullivan W."/>
            <person name="Andreopoulos W.B."/>
            <person name="Clum A."/>
            <person name="Lindquist E."/>
            <person name="Daum C."/>
            <person name="Ramamoorthy G.K."/>
            <person name="Gryganskyi A."/>
            <person name="Culley D."/>
            <person name="Magnuson J.K."/>
            <person name="James T.Y."/>
            <person name="O'Malley M.A."/>
            <person name="Stajich J.E."/>
            <person name="Spatafora J.W."/>
            <person name="Visel A."/>
            <person name="Grigoriev I.V."/>
        </authorList>
    </citation>
    <scope>NUCLEOTIDE SEQUENCE [LARGE SCALE GENOMIC DNA]</scope>
    <source>
        <strain evidence="1 2">ATCC 12442</strain>
    </source>
</reference>
<proteinExistence type="predicted"/>
<organism evidence="1 2">
    <name type="scientific">Linderina pennispora</name>
    <dbReference type="NCBI Taxonomy" id="61395"/>
    <lineage>
        <taxon>Eukaryota</taxon>
        <taxon>Fungi</taxon>
        <taxon>Fungi incertae sedis</taxon>
        <taxon>Zoopagomycota</taxon>
        <taxon>Kickxellomycotina</taxon>
        <taxon>Kickxellomycetes</taxon>
        <taxon>Kickxellales</taxon>
        <taxon>Kickxellaceae</taxon>
        <taxon>Linderina</taxon>
    </lineage>
</organism>
<evidence type="ECO:0000313" key="2">
    <source>
        <dbReference type="Proteomes" id="UP000193922"/>
    </source>
</evidence>
<gene>
    <name evidence="1" type="ORF">DL89DRAFT_273208</name>
</gene>
<dbReference type="EMBL" id="MCFD01000179">
    <property type="protein sequence ID" value="ORX63596.1"/>
    <property type="molecule type" value="Genomic_DNA"/>
</dbReference>
<evidence type="ECO:0000313" key="1">
    <source>
        <dbReference type="EMBL" id="ORX63596.1"/>
    </source>
</evidence>